<organism evidence="1 2">
    <name type="scientific">Colletotrichum lupini</name>
    <dbReference type="NCBI Taxonomy" id="145971"/>
    <lineage>
        <taxon>Eukaryota</taxon>
        <taxon>Fungi</taxon>
        <taxon>Dikarya</taxon>
        <taxon>Ascomycota</taxon>
        <taxon>Pezizomycotina</taxon>
        <taxon>Sordariomycetes</taxon>
        <taxon>Hypocreomycetidae</taxon>
        <taxon>Glomerellales</taxon>
        <taxon>Glomerellaceae</taxon>
        <taxon>Colletotrichum</taxon>
        <taxon>Colletotrichum acutatum species complex</taxon>
    </lineage>
</organism>
<dbReference type="Proteomes" id="UP000830671">
    <property type="component" value="Chromosome 9"/>
</dbReference>
<gene>
    <name evidence="1" type="ORF">CLUP02_16868</name>
</gene>
<dbReference type="RefSeq" id="XP_049152933.1">
    <property type="nucleotide sequence ID" value="XM_049295786.1"/>
</dbReference>
<dbReference type="EMBL" id="CP019481">
    <property type="protein sequence ID" value="UQC91334.1"/>
    <property type="molecule type" value="Genomic_DNA"/>
</dbReference>
<dbReference type="AlphaFoldDB" id="A0A9Q8T8M3"/>
<sequence length="208" mass="23040">MRMRDSAGLPTIQYIDRCPLSSFPHGQAATYPGYQTNAEEAKVESDHCAGIRRLSQVGLVRMVVAGDACWCASKPRRGGLYPDARCSITWSQEVLPQIYPRFLLFLLTSLCSFELRGVSFSSRDAFGSSSRNPSPDIPIPRVTACSTGVLRRDAETREGAVQASDIKRKLFQRDESYYVTDGLLFKVGFASFESEVAPGCVQQDRLQV</sequence>
<dbReference type="KEGG" id="clup:CLUP02_16868"/>
<accession>A0A9Q8T8M3</accession>
<name>A0A9Q8T8M3_9PEZI</name>
<proteinExistence type="predicted"/>
<evidence type="ECO:0000313" key="1">
    <source>
        <dbReference type="EMBL" id="UQC91334.1"/>
    </source>
</evidence>
<protein>
    <submittedName>
        <fullName evidence="1">Uncharacterized protein</fullName>
    </submittedName>
</protein>
<keyword evidence="2" id="KW-1185">Reference proteome</keyword>
<reference evidence="1" key="1">
    <citation type="journal article" date="2021" name="Mol. Plant Microbe Interact.">
        <title>Complete Genome Sequence of the Plant-Pathogenic Fungus Colletotrichum lupini.</title>
        <authorList>
            <person name="Baroncelli R."/>
            <person name="Pensec F."/>
            <person name="Da Lio D."/>
            <person name="Boufleur T."/>
            <person name="Vicente I."/>
            <person name="Sarrocco S."/>
            <person name="Picot A."/>
            <person name="Baraldi E."/>
            <person name="Sukno S."/>
            <person name="Thon M."/>
            <person name="Le Floch G."/>
        </authorList>
    </citation>
    <scope>NUCLEOTIDE SEQUENCE</scope>
    <source>
        <strain evidence="1">IMI 504893</strain>
    </source>
</reference>
<evidence type="ECO:0000313" key="2">
    <source>
        <dbReference type="Proteomes" id="UP000830671"/>
    </source>
</evidence>
<dbReference type="GeneID" id="73350796"/>